<proteinExistence type="inferred from homology"/>
<evidence type="ECO:0000256" key="7">
    <source>
        <dbReference type="ARBA" id="ARBA00023270"/>
    </source>
</evidence>
<evidence type="ECO:0000313" key="10">
    <source>
        <dbReference type="Proteomes" id="UP000824469"/>
    </source>
</evidence>
<gene>
    <name evidence="9" type="ORF">KI387_021306</name>
</gene>
<dbReference type="SUPFAM" id="SSF51569">
    <property type="entry name" value="Aldolase"/>
    <property type="match status" value="1"/>
</dbReference>
<evidence type="ECO:0000256" key="2">
    <source>
        <dbReference type="ARBA" id="ARBA00004714"/>
    </source>
</evidence>
<keyword evidence="10" id="KW-1185">Reference proteome</keyword>
<keyword evidence="6 8" id="KW-0456">Lyase</keyword>
<dbReference type="PROSITE" id="PS00158">
    <property type="entry name" value="ALDOLASE_CLASS_I"/>
    <property type="match status" value="1"/>
</dbReference>
<dbReference type="InterPro" id="IPR000741">
    <property type="entry name" value="FBA_I"/>
</dbReference>
<name>A0AA38LFS2_TAXCH</name>
<evidence type="ECO:0000313" key="9">
    <source>
        <dbReference type="EMBL" id="KAH9319537.1"/>
    </source>
</evidence>
<evidence type="ECO:0000256" key="6">
    <source>
        <dbReference type="ARBA" id="ARBA00023239"/>
    </source>
</evidence>
<dbReference type="PANTHER" id="PTHR11627">
    <property type="entry name" value="FRUCTOSE-BISPHOSPHATE ALDOLASE"/>
    <property type="match status" value="1"/>
</dbReference>
<organism evidence="9 10">
    <name type="scientific">Taxus chinensis</name>
    <name type="common">Chinese yew</name>
    <name type="synonym">Taxus wallichiana var. chinensis</name>
    <dbReference type="NCBI Taxonomy" id="29808"/>
    <lineage>
        <taxon>Eukaryota</taxon>
        <taxon>Viridiplantae</taxon>
        <taxon>Streptophyta</taxon>
        <taxon>Embryophyta</taxon>
        <taxon>Tracheophyta</taxon>
        <taxon>Spermatophyta</taxon>
        <taxon>Pinopsida</taxon>
        <taxon>Pinidae</taxon>
        <taxon>Conifers II</taxon>
        <taxon>Cupressales</taxon>
        <taxon>Taxaceae</taxon>
        <taxon>Taxus</taxon>
    </lineage>
</organism>
<evidence type="ECO:0000256" key="1">
    <source>
        <dbReference type="ARBA" id="ARBA00000441"/>
    </source>
</evidence>
<evidence type="ECO:0000256" key="8">
    <source>
        <dbReference type="RuleBase" id="RU003994"/>
    </source>
</evidence>
<evidence type="ECO:0000256" key="4">
    <source>
        <dbReference type="ARBA" id="ARBA00013068"/>
    </source>
</evidence>
<comment type="caution">
    <text evidence="9">The sequence shown here is derived from an EMBL/GenBank/DDBJ whole genome shotgun (WGS) entry which is preliminary data.</text>
</comment>
<comment type="pathway">
    <text evidence="2">Carbohydrate degradation; glycolysis; D-glyceraldehyde 3-phosphate and glycerone phosphate from D-glucose: step 4/4.</text>
</comment>
<dbReference type="Gene3D" id="3.20.20.70">
    <property type="entry name" value="Aldolase class I"/>
    <property type="match status" value="1"/>
</dbReference>
<sequence>MVIEPAILLDGDHSIDRTLEVAEKVRGKVFFYFAQTNVLFEGILLKPNMVTPGVEYKEKATSQKVAEYTLKMLKRRVTPDVPGIMPLDTLTWRVKWITDLDKVLHECLLLLDYFGSDG</sequence>
<dbReference type="Pfam" id="PF00274">
    <property type="entry name" value="Glycolytic"/>
    <property type="match status" value="1"/>
</dbReference>
<evidence type="ECO:0000256" key="3">
    <source>
        <dbReference type="ARBA" id="ARBA00010387"/>
    </source>
</evidence>
<dbReference type="GO" id="GO:0004332">
    <property type="term" value="F:fructose-bisphosphate aldolase activity"/>
    <property type="evidence" value="ECO:0007669"/>
    <property type="project" value="UniProtKB-EC"/>
</dbReference>
<dbReference type="Proteomes" id="UP000824469">
    <property type="component" value="Unassembled WGS sequence"/>
</dbReference>
<protein>
    <recommendedName>
        <fullName evidence="4 8">Fructose-bisphosphate aldolase</fullName>
        <ecNumber evidence="4 8">4.1.2.13</ecNumber>
    </recommendedName>
</protein>
<keyword evidence="7" id="KW-0704">Schiff base</keyword>
<accession>A0AA38LFS2</accession>
<dbReference type="InterPro" id="IPR013785">
    <property type="entry name" value="Aldolase_TIM"/>
</dbReference>
<reference evidence="9 10" key="1">
    <citation type="journal article" date="2021" name="Nat. Plants">
        <title>The Taxus genome provides insights into paclitaxel biosynthesis.</title>
        <authorList>
            <person name="Xiong X."/>
            <person name="Gou J."/>
            <person name="Liao Q."/>
            <person name="Li Y."/>
            <person name="Zhou Q."/>
            <person name="Bi G."/>
            <person name="Li C."/>
            <person name="Du R."/>
            <person name="Wang X."/>
            <person name="Sun T."/>
            <person name="Guo L."/>
            <person name="Liang H."/>
            <person name="Lu P."/>
            <person name="Wu Y."/>
            <person name="Zhang Z."/>
            <person name="Ro D.K."/>
            <person name="Shang Y."/>
            <person name="Huang S."/>
            <person name="Yan J."/>
        </authorList>
    </citation>
    <scope>NUCLEOTIDE SEQUENCE [LARGE SCALE GENOMIC DNA]</scope>
    <source>
        <strain evidence="9">Ta-2019</strain>
    </source>
</reference>
<feature type="non-terminal residue" evidence="9">
    <location>
        <position position="1"/>
    </location>
</feature>
<dbReference type="EMBL" id="JAHRHJ020000004">
    <property type="protein sequence ID" value="KAH9319537.1"/>
    <property type="molecule type" value="Genomic_DNA"/>
</dbReference>
<dbReference type="EC" id="4.1.2.13" evidence="4 8"/>
<dbReference type="GO" id="GO:0006096">
    <property type="term" value="P:glycolytic process"/>
    <property type="evidence" value="ECO:0007669"/>
    <property type="project" value="UniProtKB-KW"/>
</dbReference>
<dbReference type="AlphaFoldDB" id="A0AA38LFS2"/>
<comment type="similarity">
    <text evidence="3 8">Belongs to the class I fructose-bisphosphate aldolase family.</text>
</comment>
<evidence type="ECO:0000256" key="5">
    <source>
        <dbReference type="ARBA" id="ARBA00023152"/>
    </source>
</evidence>
<comment type="catalytic activity">
    <reaction evidence="1 8">
        <text>beta-D-fructose 1,6-bisphosphate = D-glyceraldehyde 3-phosphate + dihydroxyacetone phosphate</text>
        <dbReference type="Rhea" id="RHEA:14729"/>
        <dbReference type="ChEBI" id="CHEBI:32966"/>
        <dbReference type="ChEBI" id="CHEBI:57642"/>
        <dbReference type="ChEBI" id="CHEBI:59776"/>
        <dbReference type="EC" id="4.1.2.13"/>
    </reaction>
</comment>
<dbReference type="InterPro" id="IPR029768">
    <property type="entry name" value="Aldolase_I_AS"/>
</dbReference>
<keyword evidence="5 8" id="KW-0324">Glycolysis</keyword>